<evidence type="ECO:0000256" key="1">
    <source>
        <dbReference type="SAM" id="Coils"/>
    </source>
</evidence>
<keyword evidence="1" id="KW-0175">Coiled coil</keyword>
<accession>A0A255YW95</accession>
<dbReference type="EMBL" id="NOXU01000030">
    <property type="protein sequence ID" value="OYQ33449.1"/>
    <property type="molecule type" value="Genomic_DNA"/>
</dbReference>
<evidence type="ECO:0000313" key="3">
    <source>
        <dbReference type="EMBL" id="OYQ33449.1"/>
    </source>
</evidence>
<name>A0A255YW95_9PROT</name>
<dbReference type="Proteomes" id="UP000216998">
    <property type="component" value="Unassembled WGS sequence"/>
</dbReference>
<organism evidence="3 4">
    <name type="scientific">Niveispirillum lacus</name>
    <dbReference type="NCBI Taxonomy" id="1981099"/>
    <lineage>
        <taxon>Bacteria</taxon>
        <taxon>Pseudomonadati</taxon>
        <taxon>Pseudomonadota</taxon>
        <taxon>Alphaproteobacteria</taxon>
        <taxon>Rhodospirillales</taxon>
        <taxon>Azospirillaceae</taxon>
        <taxon>Niveispirillum</taxon>
    </lineage>
</organism>
<reference evidence="3 4" key="1">
    <citation type="submission" date="2017-07" db="EMBL/GenBank/DDBJ databases">
        <title>Niveispirillum cyanobacteriorum sp. nov., isolated from cyanobacterial aggregates in a eutrophic lake.</title>
        <authorList>
            <person name="Cai H."/>
        </authorList>
    </citation>
    <scope>NUCLEOTIDE SEQUENCE [LARGE SCALE GENOMIC DNA]</scope>
    <source>
        <strain evidence="4">TH1-14</strain>
    </source>
</reference>
<evidence type="ECO:0000313" key="4">
    <source>
        <dbReference type="Proteomes" id="UP000216998"/>
    </source>
</evidence>
<evidence type="ECO:0000256" key="2">
    <source>
        <dbReference type="SAM" id="MobiDB-lite"/>
    </source>
</evidence>
<dbReference type="AlphaFoldDB" id="A0A255YW95"/>
<proteinExistence type="predicted"/>
<feature type="region of interest" description="Disordered" evidence="2">
    <location>
        <begin position="161"/>
        <end position="186"/>
    </location>
</feature>
<keyword evidence="4" id="KW-1185">Reference proteome</keyword>
<gene>
    <name evidence="3" type="ORF">CHU95_13685</name>
</gene>
<sequence length="186" mass="21292">MALMLMIVFLSVKPTVIKANRSLKEARRAMVELRRRQHALSTKIRSLARESLGQRLTAGQDDHEAFELQSRTDHLQRTIELLEAEDRRVLVMDERRGLSETGWIICVRRRPEAASPLEPSNITRLWDEGRYVFFFASDMARARRKVLLRFSEEGGFSIVDVKPHEGDLSDPPALGAHNSDKQKQSA</sequence>
<protein>
    <submittedName>
        <fullName evidence="3">Uncharacterized protein</fullName>
    </submittedName>
</protein>
<feature type="coiled-coil region" evidence="1">
    <location>
        <begin position="16"/>
        <end position="85"/>
    </location>
</feature>
<comment type="caution">
    <text evidence="3">The sequence shown here is derived from an EMBL/GenBank/DDBJ whole genome shotgun (WGS) entry which is preliminary data.</text>
</comment>